<dbReference type="SUPFAM" id="SSF53756">
    <property type="entry name" value="UDP-Glycosyltransferase/glycogen phosphorylase"/>
    <property type="match status" value="1"/>
</dbReference>
<name>B2VFN4_ERWT9</name>
<dbReference type="EMBL" id="CU468135">
    <property type="protein sequence ID" value="CAO96390.1"/>
    <property type="molecule type" value="Genomic_DNA"/>
</dbReference>
<accession>B2VFN4</accession>
<keyword evidence="3" id="KW-1185">Reference proteome</keyword>
<feature type="coiled-coil region" evidence="1">
    <location>
        <begin position="81"/>
        <end position="108"/>
    </location>
</feature>
<dbReference type="STRING" id="465817.ETA_13440"/>
<reference evidence="2 3" key="1">
    <citation type="journal article" date="2008" name="Environ. Microbiol.">
        <title>The genome of Erwinia tasmaniensis strain Et1/99, a non-pathogenic bacterium in the genus Erwinia.</title>
        <authorList>
            <person name="Kube M."/>
            <person name="Migdoll A.M."/>
            <person name="Mueller I."/>
            <person name="Kuhl H."/>
            <person name="Beck A."/>
            <person name="Reinhardt R."/>
            <person name="Geider K."/>
        </authorList>
    </citation>
    <scope>NUCLEOTIDE SEQUENCE [LARGE SCALE GENOMIC DNA]</scope>
    <source>
        <strain evidence="3">DSM 17950 / CFBP 7177 / CIP 109463 / NCPPB 4357 / Et1/99</strain>
    </source>
</reference>
<evidence type="ECO:0000313" key="3">
    <source>
        <dbReference type="Proteomes" id="UP000001726"/>
    </source>
</evidence>
<dbReference type="KEGG" id="eta:ETA_13440"/>
<evidence type="ECO:0000256" key="1">
    <source>
        <dbReference type="SAM" id="Coils"/>
    </source>
</evidence>
<dbReference type="eggNOG" id="COG1887">
    <property type="taxonomic scope" value="Bacteria"/>
</dbReference>
<dbReference type="InterPro" id="IPR043148">
    <property type="entry name" value="TagF_C"/>
</dbReference>
<keyword evidence="1" id="KW-0175">Coiled coil</keyword>
<evidence type="ECO:0000313" key="2">
    <source>
        <dbReference type="EMBL" id="CAO96390.1"/>
    </source>
</evidence>
<proteinExistence type="predicted"/>
<dbReference type="AlphaFoldDB" id="B2VFN4"/>
<sequence>MKKKNYLTKGNNMLTKRIKSFLYPYLYRRQDINLQKQDAIIKKHDEMFQSLEKLKIYIDYQKDEINKKTEHLCSVNSQLIINQMTVQNAQLTNEVAILKNTLNALSRKVRNRSEVIHCLFLVHNVSAWDSLSPVYEAMLKDNAFQPVVASINKKFPGDISFSGEEIVDKKLSQLDIKHIRLKSENSYEDLEIIKTINPDVIFRQSQWDADIPPAFSSEELNFAQLAYVPYEIMNFLGNVDPNIENSQFHKNCSMLFVANKYAYDSLKSNTSINDDHIYMTGHPKVEKLLASESEWPIDWPDERRNYRVIWGAHHSIEHNWSNFGTFMTVYPQMLDWAKKNSQVDIVFSPHPALLTTLLSEKYDSVRQGIEDFFKQWDELPNTSLFTNDTYGPLFQASDALIVDGISWLLEYQILDKPVIFIERDDHLPFLPSGDIIAEGVYRVAGFNDAVKYIEDLMTTSEDSLKQQRKNTLSELAHIKNASVNILKVIKENLR</sequence>
<gene>
    <name evidence="2" type="ordered locus">ETA_13440</name>
</gene>
<dbReference type="Proteomes" id="UP000001726">
    <property type="component" value="Chromosome"/>
</dbReference>
<dbReference type="HOGENOM" id="CLU_565898_0_0_6"/>
<organism evidence="2 3">
    <name type="scientific">Erwinia tasmaniensis (strain DSM 17950 / CFBP 7177 / CIP 109463 / NCPPB 4357 / Et1/99)</name>
    <dbReference type="NCBI Taxonomy" id="465817"/>
    <lineage>
        <taxon>Bacteria</taxon>
        <taxon>Pseudomonadati</taxon>
        <taxon>Pseudomonadota</taxon>
        <taxon>Gammaproteobacteria</taxon>
        <taxon>Enterobacterales</taxon>
        <taxon>Erwiniaceae</taxon>
        <taxon>Erwinia</taxon>
    </lineage>
</organism>
<dbReference type="Gene3D" id="3.40.50.12580">
    <property type="match status" value="1"/>
</dbReference>
<protein>
    <submittedName>
        <fullName evidence="2">Uncharacterized protein</fullName>
    </submittedName>
</protein>